<dbReference type="EMBL" id="QXFH01000070">
    <property type="protein sequence ID" value="RIV34923.1"/>
    <property type="molecule type" value="Genomic_DNA"/>
</dbReference>
<dbReference type="OrthoDB" id="9800869at2"/>
<dbReference type="CDD" id="cd07185">
    <property type="entry name" value="OmpA_C-like"/>
    <property type="match status" value="1"/>
</dbReference>
<feature type="compositionally biased region" description="Polar residues" evidence="5">
    <location>
        <begin position="82"/>
        <end position="94"/>
    </location>
</feature>
<dbReference type="Gene3D" id="3.30.1330.60">
    <property type="entry name" value="OmpA-like domain"/>
    <property type="match status" value="1"/>
</dbReference>
<protein>
    <submittedName>
        <fullName evidence="8">OmpA family protein</fullName>
    </submittedName>
</protein>
<dbReference type="PANTHER" id="PTHR30329">
    <property type="entry name" value="STATOR ELEMENT OF FLAGELLAR MOTOR COMPLEX"/>
    <property type="match status" value="1"/>
</dbReference>
<feature type="domain" description="OmpA-like" evidence="7">
    <location>
        <begin position="329"/>
        <end position="445"/>
    </location>
</feature>
<dbReference type="PANTHER" id="PTHR30329:SF21">
    <property type="entry name" value="LIPOPROTEIN YIAD-RELATED"/>
    <property type="match status" value="1"/>
</dbReference>
<proteinExistence type="predicted"/>
<keyword evidence="3" id="KW-0998">Cell outer membrane</keyword>
<evidence type="ECO:0000256" key="5">
    <source>
        <dbReference type="SAM" id="MobiDB-lite"/>
    </source>
</evidence>
<evidence type="ECO:0000256" key="3">
    <source>
        <dbReference type="ARBA" id="ARBA00023237"/>
    </source>
</evidence>
<evidence type="ECO:0000313" key="9">
    <source>
        <dbReference type="Proteomes" id="UP000266067"/>
    </source>
</evidence>
<dbReference type="PROSITE" id="PS51123">
    <property type="entry name" value="OMPA_2"/>
    <property type="match status" value="1"/>
</dbReference>
<name>A0A3A1N7X0_9FLAO</name>
<feature type="chain" id="PRO_5017328789" evidence="6">
    <location>
        <begin position="25"/>
        <end position="445"/>
    </location>
</feature>
<dbReference type="InterPro" id="IPR050330">
    <property type="entry name" value="Bact_OuterMem_StrucFunc"/>
</dbReference>
<sequence>MKTSTIKKLIGAVLFLFFANTAEAQFFKKLKKKVEKAAEETVIKKTEEKTRKETEKAMDSIFEPNGERSGRNSKKGNDKVGNDQNNGPSAEGENQNTFEAYSKFDFVPGDEIIAVEDFSLDAIGDLPARWNTSNSAEVVSLNTEEGKWLKIGIGDGAFVPDFMNELPENFSLEFDIIIDYDTKMGGFKPVISFTMSDIPNPGYDMNDDTPGKNGASFLVYGGVGDKGHMEFYKYTPDNNLNVRTPKDFSSIQYGSWNRSKPMHISIWKQGKRVRVYLDEEKVFDLPRAFQASGLAKNFRVFSNIRKNETFYYLSNFRFAEGKEDIRSKLLNQGNLVTYGITFDKASAKLKPESNGVLKKVAQVLNEMPNLNLRIIGHTDSDGDADYNLELSTNRAESVRTALIQLFNVDPEQLAVEGKGETELLTMGNSPLDHAKNRRVEFQSIR</sequence>
<dbReference type="GO" id="GO:0009279">
    <property type="term" value="C:cell outer membrane"/>
    <property type="evidence" value="ECO:0007669"/>
    <property type="project" value="UniProtKB-SubCell"/>
</dbReference>
<dbReference type="Pfam" id="PF00691">
    <property type="entry name" value="OmpA"/>
    <property type="match status" value="1"/>
</dbReference>
<keyword evidence="6" id="KW-0732">Signal</keyword>
<evidence type="ECO:0000256" key="4">
    <source>
        <dbReference type="PROSITE-ProRule" id="PRU00473"/>
    </source>
</evidence>
<evidence type="ECO:0000256" key="1">
    <source>
        <dbReference type="ARBA" id="ARBA00004442"/>
    </source>
</evidence>
<dbReference type="InterPro" id="IPR006665">
    <property type="entry name" value="OmpA-like"/>
</dbReference>
<gene>
    <name evidence="8" type="ORF">D2V08_06025</name>
</gene>
<dbReference type="SUPFAM" id="SSF103088">
    <property type="entry name" value="OmpA-like"/>
    <property type="match status" value="1"/>
</dbReference>
<dbReference type="RefSeq" id="WP_119607155.1">
    <property type="nucleotide sequence ID" value="NZ_QXFH01000070.1"/>
</dbReference>
<dbReference type="PRINTS" id="PR01021">
    <property type="entry name" value="OMPADOMAIN"/>
</dbReference>
<feature type="region of interest" description="Disordered" evidence="5">
    <location>
        <begin position="39"/>
        <end position="94"/>
    </location>
</feature>
<dbReference type="InterPro" id="IPR036737">
    <property type="entry name" value="OmpA-like_sf"/>
</dbReference>
<evidence type="ECO:0000256" key="6">
    <source>
        <dbReference type="SAM" id="SignalP"/>
    </source>
</evidence>
<evidence type="ECO:0000259" key="7">
    <source>
        <dbReference type="PROSITE" id="PS51123"/>
    </source>
</evidence>
<reference evidence="8 9" key="1">
    <citation type="submission" date="2018-08" db="EMBL/GenBank/DDBJ databases">
        <title>Proposal of Muricauda 72 sp.nov. and Muricauda NH166 sp.nov., isolated from seawater.</title>
        <authorList>
            <person name="Cheng H."/>
            <person name="Wu Y.-H."/>
            <person name="Guo L.-L."/>
            <person name="Xu X.-W."/>
        </authorList>
    </citation>
    <scope>NUCLEOTIDE SEQUENCE [LARGE SCALE GENOMIC DNA]</scope>
    <source>
        <strain evidence="8 9">KCTC 22173</strain>
    </source>
</reference>
<keyword evidence="9" id="KW-1185">Reference proteome</keyword>
<feature type="signal peptide" evidence="6">
    <location>
        <begin position="1"/>
        <end position="24"/>
    </location>
</feature>
<feature type="compositionally biased region" description="Basic and acidic residues" evidence="5">
    <location>
        <begin position="39"/>
        <end position="58"/>
    </location>
</feature>
<evidence type="ECO:0000256" key="2">
    <source>
        <dbReference type="ARBA" id="ARBA00023136"/>
    </source>
</evidence>
<comment type="subcellular location">
    <subcellularLocation>
        <location evidence="1">Cell outer membrane</location>
    </subcellularLocation>
</comment>
<evidence type="ECO:0000313" key="8">
    <source>
        <dbReference type="EMBL" id="RIV34923.1"/>
    </source>
</evidence>
<comment type="caution">
    <text evidence="8">The sequence shown here is derived from an EMBL/GenBank/DDBJ whole genome shotgun (WGS) entry which is preliminary data.</text>
</comment>
<dbReference type="Proteomes" id="UP000266067">
    <property type="component" value="Unassembled WGS sequence"/>
</dbReference>
<dbReference type="AlphaFoldDB" id="A0A3A1N7X0"/>
<organism evidence="8 9">
    <name type="scientific">Flagellimonas lutimaris</name>
    <dbReference type="NCBI Taxonomy" id="475082"/>
    <lineage>
        <taxon>Bacteria</taxon>
        <taxon>Pseudomonadati</taxon>
        <taxon>Bacteroidota</taxon>
        <taxon>Flavobacteriia</taxon>
        <taxon>Flavobacteriales</taxon>
        <taxon>Flavobacteriaceae</taxon>
        <taxon>Flagellimonas</taxon>
    </lineage>
</organism>
<feature type="compositionally biased region" description="Basic and acidic residues" evidence="5">
    <location>
        <begin position="65"/>
        <end position="81"/>
    </location>
</feature>
<dbReference type="Gene3D" id="2.60.120.560">
    <property type="entry name" value="Exo-inulinase, domain 1"/>
    <property type="match status" value="1"/>
</dbReference>
<accession>A0A3A1N7X0</accession>
<keyword evidence="2 4" id="KW-0472">Membrane</keyword>
<dbReference type="InterPro" id="IPR006664">
    <property type="entry name" value="OMP_bac"/>
</dbReference>